<keyword evidence="7 8" id="KW-0472">Membrane</keyword>
<evidence type="ECO:0000256" key="6">
    <source>
        <dbReference type="ARBA" id="ARBA00023118"/>
    </source>
</evidence>
<feature type="transmembrane region" description="Helical" evidence="8">
    <location>
        <begin position="156"/>
        <end position="176"/>
    </location>
</feature>
<reference evidence="10" key="1">
    <citation type="submission" date="2018-07" db="EMBL/GenBank/DDBJ databases">
        <authorList>
            <consortium name="PulseNet: The National Subtyping Network for Foodborne Disease Surveillance"/>
            <person name="Tarr C.L."/>
            <person name="Trees E."/>
            <person name="Katz L.S."/>
            <person name="Carleton-Romer H.A."/>
            <person name="Stroika S."/>
            <person name="Kucerova Z."/>
            <person name="Roache K.F."/>
            <person name="Sabol A.L."/>
            <person name="Besser J."/>
            <person name="Gerner-Smidt P."/>
        </authorList>
    </citation>
    <scope>NUCLEOTIDE SEQUENCE</scope>
    <source>
        <strain evidence="10">PNUSAS031704</strain>
    </source>
</reference>
<accession>A0A5T4LNN0</accession>
<gene>
    <name evidence="10" type="ORF">C1B90_21155</name>
</gene>
<keyword evidence="3 8" id="KW-0812">Transmembrane</keyword>
<evidence type="ECO:0000259" key="9">
    <source>
        <dbReference type="Pfam" id="PF18967"/>
    </source>
</evidence>
<dbReference type="AlphaFoldDB" id="A0A5T4LNN0"/>
<name>A0A5T4LNN0_SALER</name>
<evidence type="ECO:0000256" key="8">
    <source>
        <dbReference type="SAM" id="Phobius"/>
    </source>
</evidence>
<feature type="transmembrane region" description="Helical" evidence="8">
    <location>
        <begin position="34"/>
        <end position="54"/>
    </location>
</feature>
<keyword evidence="4" id="KW-0547">Nucleotide-binding</keyword>
<dbReference type="InterPro" id="IPR043760">
    <property type="entry name" value="PycTM_dom"/>
</dbReference>
<proteinExistence type="predicted"/>
<evidence type="ECO:0000256" key="4">
    <source>
        <dbReference type="ARBA" id="ARBA00022741"/>
    </source>
</evidence>
<feature type="domain" description="Pycsar effector protein" evidence="9">
    <location>
        <begin position="14"/>
        <end position="175"/>
    </location>
</feature>
<protein>
    <recommendedName>
        <fullName evidence="9">Pycsar effector protein domain-containing protein</fullName>
    </recommendedName>
</protein>
<evidence type="ECO:0000256" key="3">
    <source>
        <dbReference type="ARBA" id="ARBA00022692"/>
    </source>
</evidence>
<evidence type="ECO:0000313" key="10">
    <source>
        <dbReference type="EMBL" id="EBL7518553.1"/>
    </source>
</evidence>
<sequence length="177" mass="20192">MKPDENSVDNTDLLHKMITRTDSYLNYANTKSTIIITFITALIAFIGAHAGNAIHYLNEQNCPELIIIFKILLLINAVMLIIGFYHAGKSVMPYTRPSSRKNIFSFIDIIHHYPDESTFTQNIMSMDKEKVVESMISLQYNLSDGLVKKYEMHQKAIYSVLLSLAPLFICLLILLFV</sequence>
<evidence type="ECO:0000256" key="2">
    <source>
        <dbReference type="ARBA" id="ARBA00022475"/>
    </source>
</evidence>
<comment type="caution">
    <text evidence="10">The sequence shown here is derived from an EMBL/GenBank/DDBJ whole genome shotgun (WGS) entry which is preliminary data.</text>
</comment>
<dbReference type="EMBL" id="AAGACD010000008">
    <property type="protein sequence ID" value="EBL7518553.1"/>
    <property type="molecule type" value="Genomic_DNA"/>
</dbReference>
<keyword evidence="5 8" id="KW-1133">Transmembrane helix</keyword>
<evidence type="ECO:0000256" key="7">
    <source>
        <dbReference type="ARBA" id="ARBA00023136"/>
    </source>
</evidence>
<evidence type="ECO:0000256" key="5">
    <source>
        <dbReference type="ARBA" id="ARBA00022989"/>
    </source>
</evidence>
<evidence type="ECO:0000256" key="1">
    <source>
        <dbReference type="ARBA" id="ARBA00004236"/>
    </source>
</evidence>
<feature type="transmembrane region" description="Helical" evidence="8">
    <location>
        <begin position="66"/>
        <end position="87"/>
    </location>
</feature>
<keyword evidence="2" id="KW-1003">Cell membrane</keyword>
<comment type="subcellular location">
    <subcellularLocation>
        <location evidence="1">Cell membrane</location>
    </subcellularLocation>
</comment>
<dbReference type="Pfam" id="PF18967">
    <property type="entry name" value="PycTM"/>
    <property type="match status" value="1"/>
</dbReference>
<organism evidence="10">
    <name type="scientific">Salmonella enterica</name>
    <name type="common">Salmonella choleraesuis</name>
    <dbReference type="NCBI Taxonomy" id="28901"/>
    <lineage>
        <taxon>Bacteria</taxon>
        <taxon>Pseudomonadati</taxon>
        <taxon>Pseudomonadota</taxon>
        <taxon>Gammaproteobacteria</taxon>
        <taxon>Enterobacterales</taxon>
        <taxon>Enterobacteriaceae</taxon>
        <taxon>Salmonella</taxon>
    </lineage>
</organism>
<keyword evidence="6" id="KW-0051">Antiviral defense</keyword>